<sequence length="105" mass="10553">MFGRETFGIHCDVGSPRGGIEFRMEVGGIMAEAGGGSEVWNGMEAEEPNGIEGGIEAPKGIEGGGPLKDAPIGGMDPKLLDATGGVNEQGRGGMDPPNGWLGGGV</sequence>
<feature type="region of interest" description="Disordered" evidence="1">
    <location>
        <begin position="39"/>
        <end position="105"/>
    </location>
</feature>
<protein>
    <submittedName>
        <fullName evidence="3">Uncharacterized protein</fullName>
    </submittedName>
</protein>
<accession>A0A6T9FNR4</accession>
<dbReference type="AlphaFoldDB" id="A0A6T9FNR4"/>
<name>A0A6T9FNR4_NOCSC</name>
<organism evidence="3">
    <name type="scientific">Noctiluca scintillans</name>
    <name type="common">Sea sparkle</name>
    <name type="synonym">Red tide dinoflagellate</name>
    <dbReference type="NCBI Taxonomy" id="2966"/>
    <lineage>
        <taxon>Eukaryota</taxon>
        <taxon>Sar</taxon>
        <taxon>Alveolata</taxon>
        <taxon>Dinophyceae</taxon>
        <taxon>Noctilucales</taxon>
        <taxon>Noctilucaceae</taxon>
        <taxon>Noctiluca</taxon>
    </lineage>
</organism>
<evidence type="ECO:0000313" key="3">
    <source>
        <dbReference type="EMBL" id="CAD8863738.1"/>
    </source>
</evidence>
<evidence type="ECO:0000256" key="1">
    <source>
        <dbReference type="SAM" id="MobiDB-lite"/>
    </source>
</evidence>
<proteinExistence type="predicted"/>
<evidence type="ECO:0000313" key="2">
    <source>
        <dbReference type="EMBL" id="CAD8863737.1"/>
    </source>
</evidence>
<gene>
    <name evidence="2" type="ORF">NSCI0253_LOCUS38092</name>
    <name evidence="3" type="ORF">NSCI0253_LOCUS38093</name>
</gene>
<dbReference type="EMBL" id="HBFQ01053524">
    <property type="protein sequence ID" value="CAD8863737.1"/>
    <property type="molecule type" value="Transcribed_RNA"/>
</dbReference>
<dbReference type="EMBL" id="HBFQ01053526">
    <property type="protein sequence ID" value="CAD8863738.1"/>
    <property type="molecule type" value="Transcribed_RNA"/>
</dbReference>
<reference evidence="3" key="1">
    <citation type="submission" date="2021-01" db="EMBL/GenBank/DDBJ databases">
        <authorList>
            <person name="Corre E."/>
            <person name="Pelletier E."/>
            <person name="Niang G."/>
            <person name="Scheremetjew M."/>
            <person name="Finn R."/>
            <person name="Kale V."/>
            <person name="Holt S."/>
            <person name="Cochrane G."/>
            <person name="Meng A."/>
            <person name="Brown T."/>
            <person name="Cohen L."/>
        </authorList>
    </citation>
    <scope>NUCLEOTIDE SEQUENCE</scope>
</reference>